<protein>
    <submittedName>
        <fullName evidence="2">Uncharacterized protein</fullName>
    </submittedName>
</protein>
<keyword evidence="3" id="KW-1185">Reference proteome</keyword>
<evidence type="ECO:0000256" key="1">
    <source>
        <dbReference type="SAM" id="Phobius"/>
    </source>
</evidence>
<gene>
    <name evidence="2" type="ORF">TNIN_33231</name>
</gene>
<proteinExistence type="predicted"/>
<evidence type="ECO:0000313" key="3">
    <source>
        <dbReference type="Proteomes" id="UP000886998"/>
    </source>
</evidence>
<reference evidence="2" key="1">
    <citation type="submission" date="2020-08" db="EMBL/GenBank/DDBJ databases">
        <title>Multicomponent nature underlies the extraordinary mechanical properties of spider dragline silk.</title>
        <authorList>
            <person name="Kono N."/>
            <person name="Nakamura H."/>
            <person name="Mori M."/>
            <person name="Yoshida Y."/>
            <person name="Ohtoshi R."/>
            <person name="Malay A.D."/>
            <person name="Moran D.A.P."/>
            <person name="Tomita M."/>
            <person name="Numata K."/>
            <person name="Arakawa K."/>
        </authorList>
    </citation>
    <scope>NUCLEOTIDE SEQUENCE</scope>
</reference>
<dbReference type="AlphaFoldDB" id="A0A8X6Y1N0"/>
<accession>A0A8X6Y1N0</accession>
<feature type="transmembrane region" description="Helical" evidence="1">
    <location>
        <begin position="12"/>
        <end position="31"/>
    </location>
</feature>
<sequence>MHSGLSYPPSLLLTSMILVRSALFVLMCAVLDLMNPLCGSHALAQLLESCSLNNTNGSTNSGLQRMSDVLRGHGVDALTVDKSSMQSDFDALTILLLLGQAVSFHAVKFIWALDKNDNAYYLVSFIGSPAFKRLYKPGTKY</sequence>
<organism evidence="2 3">
    <name type="scientific">Trichonephila inaurata madagascariensis</name>
    <dbReference type="NCBI Taxonomy" id="2747483"/>
    <lineage>
        <taxon>Eukaryota</taxon>
        <taxon>Metazoa</taxon>
        <taxon>Ecdysozoa</taxon>
        <taxon>Arthropoda</taxon>
        <taxon>Chelicerata</taxon>
        <taxon>Arachnida</taxon>
        <taxon>Araneae</taxon>
        <taxon>Araneomorphae</taxon>
        <taxon>Entelegynae</taxon>
        <taxon>Araneoidea</taxon>
        <taxon>Nephilidae</taxon>
        <taxon>Trichonephila</taxon>
        <taxon>Trichonephila inaurata</taxon>
    </lineage>
</organism>
<keyword evidence="1" id="KW-0812">Transmembrane</keyword>
<name>A0A8X6Y1N0_9ARAC</name>
<comment type="caution">
    <text evidence="2">The sequence shown here is derived from an EMBL/GenBank/DDBJ whole genome shotgun (WGS) entry which is preliminary data.</text>
</comment>
<dbReference type="EMBL" id="BMAV01014377">
    <property type="protein sequence ID" value="GFY62730.1"/>
    <property type="molecule type" value="Genomic_DNA"/>
</dbReference>
<evidence type="ECO:0000313" key="2">
    <source>
        <dbReference type="EMBL" id="GFY62730.1"/>
    </source>
</evidence>
<feature type="transmembrane region" description="Helical" evidence="1">
    <location>
        <begin position="92"/>
        <end position="113"/>
    </location>
</feature>
<keyword evidence="1" id="KW-0472">Membrane</keyword>
<dbReference type="Proteomes" id="UP000886998">
    <property type="component" value="Unassembled WGS sequence"/>
</dbReference>
<keyword evidence="1" id="KW-1133">Transmembrane helix</keyword>